<feature type="domain" description="Cytidyltransferase-like" evidence="14">
    <location>
        <begin position="353"/>
        <end position="448"/>
    </location>
</feature>
<dbReference type="Pfam" id="PF01467">
    <property type="entry name" value="CTP_transf_like"/>
    <property type="match status" value="1"/>
</dbReference>
<dbReference type="NCBIfam" id="TIGR00125">
    <property type="entry name" value="cyt_tran_rel"/>
    <property type="match status" value="1"/>
</dbReference>
<evidence type="ECO:0000256" key="6">
    <source>
        <dbReference type="ARBA" id="ARBA00022741"/>
    </source>
</evidence>
<evidence type="ECO:0000256" key="2">
    <source>
        <dbReference type="ARBA" id="ARBA00003753"/>
    </source>
</evidence>
<keyword evidence="10 12" id="KW-0119">Carbohydrate metabolism</keyword>
<dbReference type="GO" id="GO:0005829">
    <property type="term" value="C:cytosol"/>
    <property type="evidence" value="ECO:0007669"/>
    <property type="project" value="TreeGrafter"/>
</dbReference>
<evidence type="ECO:0000313" key="15">
    <source>
        <dbReference type="EMBL" id="SDM13662.1"/>
    </source>
</evidence>
<keyword evidence="6 12" id="KW-0547">Nucleotide-binding</keyword>
<dbReference type="InterPro" id="IPR014729">
    <property type="entry name" value="Rossmann-like_a/b/a_fold"/>
</dbReference>
<comment type="similarity">
    <text evidence="12">In the C-terminal section; belongs to the cytidylyltransferase family.</text>
</comment>
<evidence type="ECO:0000256" key="12">
    <source>
        <dbReference type="HAMAP-Rule" id="MF_01603"/>
    </source>
</evidence>
<feature type="binding site" evidence="12">
    <location>
        <begin position="203"/>
        <end position="206"/>
    </location>
    <ligand>
        <name>ATP</name>
        <dbReference type="ChEBI" id="CHEBI:30616"/>
    </ligand>
</feature>
<dbReference type="UniPathway" id="UPA00958"/>
<comment type="catalytic activity">
    <reaction evidence="11 12">
        <text>D-glycero-beta-D-manno-heptose 1-phosphate + ATP + H(+) = ADP-D-glycero-beta-D-manno-heptose + diphosphate</text>
        <dbReference type="Rhea" id="RHEA:27465"/>
        <dbReference type="ChEBI" id="CHEBI:15378"/>
        <dbReference type="ChEBI" id="CHEBI:30616"/>
        <dbReference type="ChEBI" id="CHEBI:33019"/>
        <dbReference type="ChEBI" id="CHEBI:59967"/>
        <dbReference type="ChEBI" id="CHEBI:61593"/>
        <dbReference type="EC" id="2.7.7.70"/>
    </reaction>
</comment>
<evidence type="ECO:0000256" key="3">
    <source>
        <dbReference type="ARBA" id="ARBA00004713"/>
    </source>
</evidence>
<name>A0A1G9QRK8_9PROT</name>
<feature type="region of interest" description="Ribokinase" evidence="12">
    <location>
        <begin position="1"/>
        <end position="325"/>
    </location>
</feature>
<dbReference type="GO" id="GO:0016773">
    <property type="term" value="F:phosphotransferase activity, alcohol group as acceptor"/>
    <property type="evidence" value="ECO:0007669"/>
    <property type="project" value="InterPro"/>
</dbReference>
<protein>
    <recommendedName>
        <fullName evidence="12">Bifunctional protein HldE</fullName>
    </recommendedName>
    <domain>
        <recommendedName>
            <fullName evidence="12">D-beta-D-heptose 7-phosphate kinase</fullName>
            <ecNumber evidence="12">2.7.1.167</ecNumber>
        </recommendedName>
        <alternativeName>
            <fullName evidence="12">D-beta-D-heptose 7-phosphotransferase</fullName>
        </alternativeName>
        <alternativeName>
            <fullName evidence="12">D-glycero-beta-D-manno-heptose-7-phosphate kinase</fullName>
        </alternativeName>
    </domain>
    <domain>
        <recommendedName>
            <fullName evidence="12">D-beta-D-heptose 1-phosphate adenylyltransferase</fullName>
            <ecNumber evidence="12">2.7.7.70</ecNumber>
        </recommendedName>
        <alternativeName>
            <fullName evidence="12">D-glycero-beta-D-manno-heptose 1-phosphate adenylyltransferase</fullName>
        </alternativeName>
    </domain>
</protein>
<dbReference type="HAMAP" id="MF_01603">
    <property type="entry name" value="HldE"/>
    <property type="match status" value="1"/>
</dbReference>
<dbReference type="InterPro" id="IPR011611">
    <property type="entry name" value="PfkB_dom"/>
</dbReference>
<evidence type="ECO:0000256" key="5">
    <source>
        <dbReference type="ARBA" id="ARBA00022695"/>
    </source>
</evidence>
<evidence type="ECO:0000256" key="7">
    <source>
        <dbReference type="ARBA" id="ARBA00022777"/>
    </source>
</evidence>
<dbReference type="GO" id="GO:0009244">
    <property type="term" value="P:lipopolysaccharide core region biosynthetic process"/>
    <property type="evidence" value="ECO:0007669"/>
    <property type="project" value="UniProtKB-UniPathway"/>
</dbReference>
<evidence type="ECO:0000256" key="10">
    <source>
        <dbReference type="ARBA" id="ARBA00023277"/>
    </source>
</evidence>
<reference evidence="15 16" key="1">
    <citation type="submission" date="2016-10" db="EMBL/GenBank/DDBJ databases">
        <authorList>
            <person name="de Groot N.N."/>
        </authorList>
    </citation>
    <scope>NUCLEOTIDE SEQUENCE [LARGE SCALE GENOMIC DNA]</scope>
    <source>
        <strain evidence="15 16">DSM 16077</strain>
    </source>
</reference>
<comment type="similarity">
    <text evidence="12">In the N-terminal section; belongs to the carbohydrate kinase PfkB family.</text>
</comment>
<dbReference type="PANTHER" id="PTHR46969:SF1">
    <property type="entry name" value="BIFUNCTIONAL PROTEIN HLDE"/>
    <property type="match status" value="1"/>
</dbReference>
<dbReference type="NCBIfam" id="TIGR02198">
    <property type="entry name" value="rfaE_dom_I"/>
    <property type="match status" value="1"/>
</dbReference>
<sequence length="486" mass="50142">MSRRNEWIDAFAGVKLVVFGDVMLDRYTFGDCNRISPEAPAPVFLAQRVEEMVGGAGNVARNIASLGGRAALIGAIGDDSAGLALIAAADDTPGLTPHLARTDIARTAVKNRFVAKNQQMLRVDEEDIVDLPAASIEALFAHLERELDDAAALILSDYGKGVLSRATIARAAEMARTRGLPVITDPKSRDLARYRGATVITPNAKEAEEATGISCQSDAGAGEAAALIAAQTGSPVVVITRGPQGMTVCAADGSIHHMPTAAREVFDVSGAGDTVVAALALALACKAPIEIAAELANRAAGIVVGKVGTATVSAAELHRSLHAGNTGSGKIADLAAAARACRDWQASGQRCVFTNGCFDLIHPGHVSLLAFARAQGDKLIVAINSDASVKRLKGPDRPVQNEHARAVVMAALRDVDLVVVFDEDTPLDAITAIQPDVLVKGADYSVDTVVGGDVVTARGGSVVLAPLLDGHSTTAAIGRAGRNADA</sequence>
<feature type="region of interest" description="Cytidylyltransferase" evidence="12">
    <location>
        <begin position="353"/>
        <end position="486"/>
    </location>
</feature>
<gene>
    <name evidence="12" type="primary">hldE</name>
    <name evidence="15" type="ORF">SAMN04488568_105135</name>
</gene>
<dbReference type="Gene3D" id="3.40.50.620">
    <property type="entry name" value="HUPs"/>
    <property type="match status" value="1"/>
</dbReference>
<dbReference type="Gene3D" id="3.40.1190.20">
    <property type="match status" value="1"/>
</dbReference>
<keyword evidence="8 12" id="KW-0067">ATP-binding</keyword>
<dbReference type="InterPro" id="IPR011913">
    <property type="entry name" value="RfaE_dom_I"/>
</dbReference>
<keyword evidence="4 12" id="KW-0808">Transferase</keyword>
<dbReference type="PANTHER" id="PTHR46969">
    <property type="entry name" value="BIFUNCTIONAL PROTEIN HLDE"/>
    <property type="match status" value="1"/>
</dbReference>
<evidence type="ECO:0000256" key="8">
    <source>
        <dbReference type="ARBA" id="ARBA00022840"/>
    </source>
</evidence>
<evidence type="ECO:0000256" key="11">
    <source>
        <dbReference type="ARBA" id="ARBA00047428"/>
    </source>
</evidence>
<dbReference type="GO" id="GO:0005524">
    <property type="term" value="F:ATP binding"/>
    <property type="evidence" value="ECO:0007669"/>
    <property type="project" value="UniProtKB-UniRule"/>
</dbReference>
<dbReference type="NCBIfam" id="TIGR02199">
    <property type="entry name" value="rfaE_dom_II"/>
    <property type="match status" value="1"/>
</dbReference>
<keyword evidence="16" id="KW-1185">Reference proteome</keyword>
<comment type="function">
    <text evidence="1 12">Catalyzes the phosphorylation of D-glycero-D-manno-heptose 7-phosphate at the C-1 position to selectively form D-glycero-beta-D-manno-heptose-1,7-bisphosphate.</text>
</comment>
<evidence type="ECO:0000259" key="14">
    <source>
        <dbReference type="Pfam" id="PF01467"/>
    </source>
</evidence>
<organism evidence="15 16">
    <name type="scientific">Maricaulis salignorans</name>
    <dbReference type="NCBI Taxonomy" id="144026"/>
    <lineage>
        <taxon>Bacteria</taxon>
        <taxon>Pseudomonadati</taxon>
        <taxon>Pseudomonadota</taxon>
        <taxon>Alphaproteobacteria</taxon>
        <taxon>Maricaulales</taxon>
        <taxon>Maricaulaceae</taxon>
        <taxon>Maricaulis</taxon>
    </lineage>
</organism>
<dbReference type="UniPathway" id="UPA00356">
    <property type="reaction ID" value="UER00437"/>
</dbReference>
<comment type="catalytic activity">
    <reaction evidence="12">
        <text>D-glycero-beta-D-manno-heptose 7-phosphate + ATP = D-glycero-beta-D-manno-heptose 1,7-bisphosphate + ADP + H(+)</text>
        <dbReference type="Rhea" id="RHEA:27473"/>
        <dbReference type="ChEBI" id="CHEBI:15378"/>
        <dbReference type="ChEBI" id="CHEBI:30616"/>
        <dbReference type="ChEBI" id="CHEBI:60204"/>
        <dbReference type="ChEBI" id="CHEBI:60208"/>
        <dbReference type="ChEBI" id="CHEBI:456216"/>
        <dbReference type="EC" id="2.7.1.167"/>
    </reaction>
</comment>
<comment type="pathway">
    <text evidence="12">Nucleotide-sugar biosynthesis; ADP-L-glycero-beta-D-manno-heptose biosynthesis; ADP-L-glycero-beta-D-manno-heptose from D-glycero-beta-D-manno-heptose 7-phosphate: step 1/4.</text>
</comment>
<dbReference type="AlphaFoldDB" id="A0A1G9QRK8"/>
<dbReference type="RefSeq" id="WP_091768580.1">
    <property type="nucleotide sequence ID" value="NZ_FNHG01000005.1"/>
</dbReference>
<comment type="subunit">
    <text evidence="12">Homodimer.</text>
</comment>
<feature type="active site" evidence="12">
    <location>
        <position position="273"/>
    </location>
</feature>
<comment type="pathway">
    <text evidence="12">Nucleotide-sugar biosynthesis; ADP-L-glycero-beta-D-manno-heptose biosynthesis; ADP-L-glycero-beta-D-manno-heptose from D-glycero-beta-D-manno-heptose 7-phosphate: step 3/4.</text>
</comment>
<accession>A0A1G9QRK8</accession>
<dbReference type="InterPro" id="IPR002173">
    <property type="entry name" value="Carboh/pur_kinase_PfkB_CS"/>
</dbReference>
<dbReference type="GO" id="GO:0033785">
    <property type="term" value="F:heptose 7-phosphate kinase activity"/>
    <property type="evidence" value="ECO:0007669"/>
    <property type="project" value="UniProtKB-UniRule"/>
</dbReference>
<dbReference type="SUPFAM" id="SSF52374">
    <property type="entry name" value="Nucleotidylyl transferase"/>
    <property type="match status" value="1"/>
</dbReference>
<keyword evidence="9 12" id="KW-0511">Multifunctional enzyme</keyword>
<evidence type="ECO:0000259" key="13">
    <source>
        <dbReference type="Pfam" id="PF00294"/>
    </source>
</evidence>
<comment type="function">
    <text evidence="2 12">Catalyzes the ADP transfer from ATP to D-glycero-beta-D-manno-heptose 1-phosphate, yielding ADP-D-glycero-beta-D-manno-heptose.</text>
</comment>
<proteinExistence type="inferred from homology"/>
<dbReference type="Proteomes" id="UP000199759">
    <property type="component" value="Unassembled WGS sequence"/>
</dbReference>
<evidence type="ECO:0000256" key="1">
    <source>
        <dbReference type="ARBA" id="ARBA00002319"/>
    </source>
</evidence>
<evidence type="ECO:0000256" key="4">
    <source>
        <dbReference type="ARBA" id="ARBA00022679"/>
    </source>
</evidence>
<dbReference type="OrthoDB" id="9802794at2"/>
<dbReference type="Pfam" id="PF00294">
    <property type="entry name" value="PfkB"/>
    <property type="match status" value="1"/>
</dbReference>
<feature type="domain" description="Carbohydrate kinase PfkB" evidence="13">
    <location>
        <begin position="15"/>
        <end position="311"/>
    </location>
</feature>
<dbReference type="InterPro" id="IPR023030">
    <property type="entry name" value="Bifunc_HldE"/>
</dbReference>
<keyword evidence="5 12" id="KW-0548">Nucleotidyltransferase</keyword>
<dbReference type="InterPro" id="IPR029056">
    <property type="entry name" value="Ribokinase-like"/>
</dbReference>
<dbReference type="GO" id="GO:0097171">
    <property type="term" value="P:ADP-L-glycero-beta-D-manno-heptose biosynthetic process"/>
    <property type="evidence" value="ECO:0007669"/>
    <property type="project" value="UniProtKB-UniPathway"/>
</dbReference>
<comment type="pathway">
    <text evidence="3">Bacterial outer membrane biogenesis; LPS core biosynthesis.</text>
</comment>
<dbReference type="GO" id="GO:0033786">
    <property type="term" value="F:heptose-1-phosphate adenylyltransferase activity"/>
    <property type="evidence" value="ECO:0007669"/>
    <property type="project" value="UniProtKB-UniRule"/>
</dbReference>
<dbReference type="PROSITE" id="PS00584">
    <property type="entry name" value="PFKB_KINASES_2"/>
    <property type="match status" value="1"/>
</dbReference>
<dbReference type="SUPFAM" id="SSF53613">
    <property type="entry name" value="Ribokinase-like"/>
    <property type="match status" value="1"/>
</dbReference>
<keyword evidence="7 12" id="KW-0418">Kinase</keyword>
<dbReference type="InterPro" id="IPR011914">
    <property type="entry name" value="RfaE_dom_II"/>
</dbReference>
<dbReference type="STRING" id="144026.SAMN04488568_105135"/>
<evidence type="ECO:0000313" key="16">
    <source>
        <dbReference type="Proteomes" id="UP000199759"/>
    </source>
</evidence>
<dbReference type="EMBL" id="FNHG01000005">
    <property type="protein sequence ID" value="SDM13662.1"/>
    <property type="molecule type" value="Genomic_DNA"/>
</dbReference>
<dbReference type="InterPro" id="IPR004821">
    <property type="entry name" value="Cyt_trans-like"/>
</dbReference>
<dbReference type="EC" id="2.7.7.70" evidence="12"/>
<dbReference type="CDD" id="cd01172">
    <property type="entry name" value="RfaE_like"/>
    <property type="match status" value="1"/>
</dbReference>
<dbReference type="EC" id="2.7.1.167" evidence="12"/>
<dbReference type="PROSITE" id="PS00583">
    <property type="entry name" value="PFKB_KINASES_1"/>
    <property type="match status" value="1"/>
</dbReference>
<evidence type="ECO:0000256" key="9">
    <source>
        <dbReference type="ARBA" id="ARBA00023268"/>
    </source>
</evidence>